<dbReference type="AlphaFoldDB" id="A0A1F6GX79"/>
<proteinExistence type="predicted"/>
<evidence type="ECO:0000313" key="2">
    <source>
        <dbReference type="EMBL" id="OGH02777.1"/>
    </source>
</evidence>
<reference evidence="2 3" key="1">
    <citation type="journal article" date="2016" name="Nat. Commun.">
        <title>Thousands of microbial genomes shed light on interconnected biogeochemical processes in an aquifer system.</title>
        <authorList>
            <person name="Anantharaman K."/>
            <person name="Brown C.T."/>
            <person name="Hug L.A."/>
            <person name="Sharon I."/>
            <person name="Castelle C.J."/>
            <person name="Probst A.J."/>
            <person name="Thomas B.C."/>
            <person name="Singh A."/>
            <person name="Wilkins M.J."/>
            <person name="Karaoz U."/>
            <person name="Brodie E.L."/>
            <person name="Williams K.H."/>
            <person name="Hubbard S.S."/>
            <person name="Banfield J.F."/>
        </authorList>
    </citation>
    <scope>NUCLEOTIDE SEQUENCE [LARGE SCALE GENOMIC DNA]</scope>
</reference>
<protein>
    <submittedName>
        <fullName evidence="2">Uncharacterized protein</fullName>
    </submittedName>
</protein>
<dbReference type="Proteomes" id="UP000177583">
    <property type="component" value="Unassembled WGS sequence"/>
</dbReference>
<dbReference type="EMBL" id="MFNF01000019">
    <property type="protein sequence ID" value="OGH02777.1"/>
    <property type="molecule type" value="Genomic_DNA"/>
</dbReference>
<evidence type="ECO:0000256" key="1">
    <source>
        <dbReference type="SAM" id="MobiDB-lite"/>
    </source>
</evidence>
<feature type="region of interest" description="Disordered" evidence="1">
    <location>
        <begin position="197"/>
        <end position="217"/>
    </location>
</feature>
<accession>A0A1F6GX79</accession>
<name>A0A1F6GX79_9PROT</name>
<organism evidence="2 3">
    <name type="scientific">Candidatus Lambdaproteobacteria bacterium RIFOXYD2_FULL_56_26</name>
    <dbReference type="NCBI Taxonomy" id="1817773"/>
    <lineage>
        <taxon>Bacteria</taxon>
        <taxon>Pseudomonadati</taxon>
        <taxon>Pseudomonadota</taxon>
        <taxon>Candidatus Lambdaproteobacteria</taxon>
    </lineage>
</organism>
<sequence length="217" mass="24905">MATNYWKGWGFWRGKKVEIDRPRVFMTDQFQAYPDASALRQHFGDIGVLVILELLVSEVRHRLQGRGREEVCWVNSQELFAFADLWPRPQVQSELDRLQSLGVIQLESELACPGEAKRYALEIIEEQGALEWDLAHCKEMVQANLKHAQETPADLKVGPLGYNSPGARGLGSGQYHPFPRDWYERWAKDWENRAQTTEDRLRELGAGPGQTGLRSER</sequence>
<evidence type="ECO:0000313" key="3">
    <source>
        <dbReference type="Proteomes" id="UP000177583"/>
    </source>
</evidence>
<gene>
    <name evidence="2" type="ORF">A2557_02875</name>
</gene>
<comment type="caution">
    <text evidence="2">The sequence shown here is derived from an EMBL/GenBank/DDBJ whole genome shotgun (WGS) entry which is preliminary data.</text>
</comment>